<evidence type="ECO:0000313" key="1">
    <source>
        <dbReference type="EMBL" id="CAF9922959.1"/>
    </source>
</evidence>
<organism evidence="1 2">
    <name type="scientific">Gomphillus americanus</name>
    <dbReference type="NCBI Taxonomy" id="1940652"/>
    <lineage>
        <taxon>Eukaryota</taxon>
        <taxon>Fungi</taxon>
        <taxon>Dikarya</taxon>
        <taxon>Ascomycota</taxon>
        <taxon>Pezizomycotina</taxon>
        <taxon>Lecanoromycetes</taxon>
        <taxon>OSLEUM clade</taxon>
        <taxon>Ostropomycetidae</taxon>
        <taxon>Ostropales</taxon>
        <taxon>Graphidaceae</taxon>
        <taxon>Gomphilloideae</taxon>
        <taxon>Gomphillus</taxon>
    </lineage>
</organism>
<evidence type="ECO:0000313" key="2">
    <source>
        <dbReference type="Proteomes" id="UP000664169"/>
    </source>
</evidence>
<dbReference type="AlphaFoldDB" id="A0A8H3IR56"/>
<proteinExistence type="predicted"/>
<gene>
    <name evidence="1" type="ORF">GOMPHAMPRED_002697</name>
</gene>
<comment type="caution">
    <text evidence="1">The sequence shown here is derived from an EMBL/GenBank/DDBJ whole genome shotgun (WGS) entry which is preliminary data.</text>
</comment>
<protein>
    <submittedName>
        <fullName evidence="1">Uncharacterized protein</fullName>
    </submittedName>
</protein>
<dbReference type="EMBL" id="CAJPDQ010000019">
    <property type="protein sequence ID" value="CAF9922959.1"/>
    <property type="molecule type" value="Genomic_DNA"/>
</dbReference>
<dbReference type="Proteomes" id="UP000664169">
    <property type="component" value="Unassembled WGS sequence"/>
</dbReference>
<keyword evidence="2" id="KW-1185">Reference proteome</keyword>
<accession>A0A8H3IR56</accession>
<reference evidence="1" key="1">
    <citation type="submission" date="2021-03" db="EMBL/GenBank/DDBJ databases">
        <authorList>
            <person name="Tagirdzhanova G."/>
        </authorList>
    </citation>
    <scope>NUCLEOTIDE SEQUENCE</scope>
</reference>
<name>A0A8H3IR56_9LECA</name>
<sequence length="99" mass="10123">MTAPTANCDPRILDAAPVTGVVVAVGAETVGAVALTVEETEADAEVAIDIGPVISGMKIGKADHDEVSDEIAGADTVVLELEVVLVLRLDVLTPNMMVL</sequence>